<evidence type="ECO:0000313" key="6">
    <source>
        <dbReference type="Proteomes" id="UP000053237"/>
    </source>
</evidence>
<evidence type="ECO:0000256" key="3">
    <source>
        <dbReference type="ARBA" id="ARBA00023242"/>
    </source>
</evidence>
<name>A0A024FSU7_9STRA</name>
<dbReference type="CDD" id="cd22965">
    <property type="entry name" value="DD_DPY30_SDC1"/>
    <property type="match status" value="1"/>
</dbReference>
<comment type="caution">
    <text evidence="5">The sequence shown here is derived from an EMBL/GenBank/DDBJ whole genome shotgun (WGS) entry which is preliminary data.</text>
</comment>
<dbReference type="InParanoid" id="A0A024FSU7"/>
<sequence>MSEDAQLEVPIEEQTHDEEKVVVTESEDITDKEIENTEEDSKNEAKDIDVESKDHEEVPAEVQQEAPTPAVEKLAEEQQDDKVDVDGLSIRAYLEQTVVPILLQGMSSLVKERPSNPVEWLAAYLIKNNPQSCDNTNEAK</sequence>
<evidence type="ECO:0008006" key="7">
    <source>
        <dbReference type="Google" id="ProtNLM"/>
    </source>
</evidence>
<dbReference type="Gene3D" id="1.20.890.10">
    <property type="entry name" value="cAMP-dependent protein kinase regulatory subunit, dimerization-anchoring domain"/>
    <property type="match status" value="1"/>
</dbReference>
<feature type="compositionally biased region" description="Basic and acidic residues" evidence="4">
    <location>
        <begin position="29"/>
        <end position="58"/>
    </location>
</feature>
<organism evidence="5 6">
    <name type="scientific">Albugo candida</name>
    <dbReference type="NCBI Taxonomy" id="65357"/>
    <lineage>
        <taxon>Eukaryota</taxon>
        <taxon>Sar</taxon>
        <taxon>Stramenopiles</taxon>
        <taxon>Oomycota</taxon>
        <taxon>Peronosporomycetes</taxon>
        <taxon>Albuginales</taxon>
        <taxon>Albuginaceae</taxon>
        <taxon>Albugo</taxon>
    </lineage>
</organism>
<dbReference type="Pfam" id="PF05186">
    <property type="entry name" value="Dpy-30"/>
    <property type="match status" value="1"/>
</dbReference>
<proteinExistence type="inferred from homology"/>
<dbReference type="AlphaFoldDB" id="A0A024FSU7"/>
<evidence type="ECO:0000256" key="1">
    <source>
        <dbReference type="ARBA" id="ARBA00004123"/>
    </source>
</evidence>
<evidence type="ECO:0000256" key="4">
    <source>
        <dbReference type="SAM" id="MobiDB-lite"/>
    </source>
</evidence>
<feature type="region of interest" description="Disordered" evidence="4">
    <location>
        <begin position="1"/>
        <end position="80"/>
    </location>
</feature>
<gene>
    <name evidence="5" type="ORF">BN9_059760</name>
</gene>
<dbReference type="STRING" id="65357.A0A024FSU7"/>
<keyword evidence="3" id="KW-0539">Nucleus</keyword>
<dbReference type="GO" id="GO:0005634">
    <property type="term" value="C:nucleus"/>
    <property type="evidence" value="ECO:0007669"/>
    <property type="project" value="UniProtKB-SubCell"/>
</dbReference>
<dbReference type="InterPro" id="IPR049629">
    <property type="entry name" value="DPY30_SDC1_DD"/>
</dbReference>
<dbReference type="OrthoDB" id="417678at2759"/>
<comment type="subcellular location">
    <subcellularLocation>
        <location evidence="1">Nucleus</location>
    </subcellularLocation>
</comment>
<feature type="compositionally biased region" description="Basic and acidic residues" evidence="4">
    <location>
        <begin position="13"/>
        <end position="22"/>
    </location>
</feature>
<dbReference type="Proteomes" id="UP000053237">
    <property type="component" value="Unassembled WGS sequence"/>
</dbReference>
<dbReference type="EMBL" id="CAIX01000089">
    <property type="protein sequence ID" value="CCI10105.1"/>
    <property type="molecule type" value="Genomic_DNA"/>
</dbReference>
<evidence type="ECO:0000313" key="5">
    <source>
        <dbReference type="EMBL" id="CCI10105.1"/>
    </source>
</evidence>
<dbReference type="InterPro" id="IPR007858">
    <property type="entry name" value="Dpy-30_motif"/>
</dbReference>
<comment type="similarity">
    <text evidence="2">Belongs to the dpy-30 family.</text>
</comment>
<protein>
    <recommendedName>
        <fullName evidence="7">Dpy-30 histone methyltransferase complex regulatory subunit</fullName>
    </recommendedName>
</protein>
<keyword evidence="6" id="KW-1185">Reference proteome</keyword>
<accession>A0A024FSU7</accession>
<reference evidence="5 6" key="1">
    <citation type="submission" date="2012-05" db="EMBL/GenBank/DDBJ databases">
        <title>Recombination and specialization in a pathogen metapopulation.</title>
        <authorList>
            <person name="Gardiner A."/>
            <person name="Kemen E."/>
            <person name="Schultz-Larsen T."/>
            <person name="MacLean D."/>
            <person name="Van Oosterhout C."/>
            <person name="Jones J.D.G."/>
        </authorList>
    </citation>
    <scope>NUCLEOTIDE SEQUENCE [LARGE SCALE GENOMIC DNA]</scope>
    <source>
        <strain evidence="5 6">Ac Nc2</strain>
    </source>
</reference>
<evidence type="ECO:0000256" key="2">
    <source>
        <dbReference type="ARBA" id="ARBA00010849"/>
    </source>
</evidence>